<dbReference type="InterPro" id="IPR000835">
    <property type="entry name" value="HTH_MarR-typ"/>
</dbReference>
<proteinExistence type="predicted"/>
<accession>A0A7X2S1N5</accession>
<evidence type="ECO:0000313" key="6">
    <source>
        <dbReference type="Proteomes" id="UP000434639"/>
    </source>
</evidence>
<keyword evidence="2" id="KW-0238">DNA-binding</keyword>
<sequence length="143" mass="17075">MRECCAEDEELFHRLYEINKSIVPKFERCTGLSQSRLEILHKLYEKEEMTQRELQKAVLIDHAAVTRHIKQLEDRGSVSRRKNPEDTRFTYVKLTDEGRRKMAAYREEKQRFVSNVLKGFTKEERNSLKGMLSRLQQNIEEID</sequence>
<dbReference type="PROSITE" id="PS50995">
    <property type="entry name" value="HTH_MARR_2"/>
    <property type="match status" value="1"/>
</dbReference>
<feature type="domain" description="HTH marR-type" evidence="4">
    <location>
        <begin position="8"/>
        <end position="137"/>
    </location>
</feature>
<keyword evidence="3" id="KW-0804">Transcription</keyword>
<evidence type="ECO:0000256" key="3">
    <source>
        <dbReference type="ARBA" id="ARBA00023163"/>
    </source>
</evidence>
<keyword evidence="1" id="KW-0805">Transcription regulation</keyword>
<keyword evidence="6" id="KW-1185">Reference proteome</keyword>
<evidence type="ECO:0000313" key="5">
    <source>
        <dbReference type="EMBL" id="MTH51817.1"/>
    </source>
</evidence>
<dbReference type="OrthoDB" id="2366010at2"/>
<organism evidence="5 6">
    <name type="scientific">Metabacillus mangrovi</name>
    <dbReference type="NCBI Taxonomy" id="1491830"/>
    <lineage>
        <taxon>Bacteria</taxon>
        <taxon>Bacillati</taxon>
        <taxon>Bacillota</taxon>
        <taxon>Bacilli</taxon>
        <taxon>Bacillales</taxon>
        <taxon>Bacillaceae</taxon>
        <taxon>Metabacillus</taxon>
    </lineage>
</organism>
<dbReference type="PRINTS" id="PR00598">
    <property type="entry name" value="HTHMARR"/>
</dbReference>
<dbReference type="PANTHER" id="PTHR42756">
    <property type="entry name" value="TRANSCRIPTIONAL REGULATOR, MARR"/>
    <property type="match status" value="1"/>
</dbReference>
<dbReference type="PANTHER" id="PTHR42756:SF1">
    <property type="entry name" value="TRANSCRIPTIONAL REPRESSOR OF EMRAB OPERON"/>
    <property type="match status" value="1"/>
</dbReference>
<name>A0A7X2S1N5_9BACI</name>
<evidence type="ECO:0000259" key="4">
    <source>
        <dbReference type="PROSITE" id="PS50995"/>
    </source>
</evidence>
<dbReference type="GO" id="GO:0003700">
    <property type="term" value="F:DNA-binding transcription factor activity"/>
    <property type="evidence" value="ECO:0007669"/>
    <property type="project" value="InterPro"/>
</dbReference>
<dbReference type="InterPro" id="IPR011991">
    <property type="entry name" value="ArsR-like_HTH"/>
</dbReference>
<protein>
    <submittedName>
        <fullName evidence="5">MarR family transcriptional regulator</fullName>
    </submittedName>
</protein>
<dbReference type="Proteomes" id="UP000434639">
    <property type="component" value="Unassembled WGS sequence"/>
</dbReference>
<reference evidence="5 6" key="1">
    <citation type="journal article" date="2017" name="Int. J. Syst. Evol. Microbiol.">
        <title>Bacillus mangrovi sp. nov., isolated from a sediment sample from a mangrove forest.</title>
        <authorList>
            <person name="Gupta V."/>
            <person name="Singh P.K."/>
            <person name="Korpole S."/>
            <person name="Tanuku N.R.S."/>
            <person name="Pinnaka A.K."/>
        </authorList>
    </citation>
    <scope>NUCLEOTIDE SEQUENCE [LARGE SCALE GENOMIC DNA]</scope>
    <source>
        <strain evidence="5 6">KCTC 33872</strain>
    </source>
</reference>
<dbReference type="GO" id="GO:0003677">
    <property type="term" value="F:DNA binding"/>
    <property type="evidence" value="ECO:0007669"/>
    <property type="project" value="UniProtKB-KW"/>
</dbReference>
<dbReference type="InterPro" id="IPR036390">
    <property type="entry name" value="WH_DNA-bd_sf"/>
</dbReference>
<dbReference type="Pfam" id="PF01047">
    <property type="entry name" value="MarR"/>
    <property type="match status" value="1"/>
</dbReference>
<dbReference type="SMART" id="SM00347">
    <property type="entry name" value="HTH_MARR"/>
    <property type="match status" value="1"/>
</dbReference>
<evidence type="ECO:0000256" key="1">
    <source>
        <dbReference type="ARBA" id="ARBA00023015"/>
    </source>
</evidence>
<comment type="caution">
    <text evidence="5">The sequence shown here is derived from an EMBL/GenBank/DDBJ whole genome shotgun (WGS) entry which is preliminary data.</text>
</comment>
<dbReference type="CDD" id="cd00090">
    <property type="entry name" value="HTH_ARSR"/>
    <property type="match status" value="1"/>
</dbReference>
<dbReference type="AlphaFoldDB" id="A0A7X2S1N5"/>
<dbReference type="InterPro" id="IPR036388">
    <property type="entry name" value="WH-like_DNA-bd_sf"/>
</dbReference>
<gene>
    <name evidence="5" type="ORF">GKZ89_00250</name>
</gene>
<dbReference type="EMBL" id="WMIB01000001">
    <property type="protein sequence ID" value="MTH51817.1"/>
    <property type="molecule type" value="Genomic_DNA"/>
</dbReference>
<dbReference type="SUPFAM" id="SSF46785">
    <property type="entry name" value="Winged helix' DNA-binding domain"/>
    <property type="match status" value="1"/>
</dbReference>
<dbReference type="Gene3D" id="1.10.10.10">
    <property type="entry name" value="Winged helix-like DNA-binding domain superfamily/Winged helix DNA-binding domain"/>
    <property type="match status" value="1"/>
</dbReference>
<evidence type="ECO:0000256" key="2">
    <source>
        <dbReference type="ARBA" id="ARBA00023125"/>
    </source>
</evidence>